<proteinExistence type="predicted"/>
<dbReference type="SUPFAM" id="SSF75011">
    <property type="entry name" value="3-carboxy-cis,cis-mucoante lactonizing enzyme"/>
    <property type="match status" value="1"/>
</dbReference>
<dbReference type="SUPFAM" id="SSF101908">
    <property type="entry name" value="Putative isomerase YbhE"/>
    <property type="match status" value="1"/>
</dbReference>
<name>A0A1F5RC79_9BACT</name>
<feature type="signal peptide" evidence="1">
    <location>
        <begin position="1"/>
        <end position="20"/>
    </location>
</feature>
<dbReference type="Pfam" id="PF18962">
    <property type="entry name" value="Por_Secre_tail"/>
    <property type="match status" value="1"/>
</dbReference>
<sequence length="733" mass="79887">MSKKQILGIFLLLSGLSAHATDSLNVRTVGSWPYGLSRAIAVDSMDGHRYAFTGFGGGIFIFDVDTPSMPVKIGEVATDGYMIHQIVINNGHAYLACYDKGLWIADISDPHKPTITGNCPLPGLAVDLAISGGFAYVAGDTTGLFVVDISDPVAPALAGSYNDGGCVWGIRVRDTIAYVADGDSGLSLLNIKTPGIISEIGRYNAVYASYVSLAGRYAYISSVPWNYGSTDVITVVDIGNPANPLFAGSGGEAATRVEIYDSLAFSGAYNNYQIFINTISDSTHPQLKQNYTSSEWGNAWHFAYSPGYIYVADERRGMVIYDISNPANILEIGQYQVPNFITLAVADSHAYLPSYGLRVLDVSVPTSITEQGVCFLDTSNHFGALWDVDVRDSLAYGLPGDSTMLTFNVKNPYTPQIVHTLTLPVKYVYYFTICDTFAYISSDTGLIFVNIADPESPFVIGQYHGIADPVNMTVRNGVAFVADYYAGLKIIDVSDPAAPHEIGHCDITGDVIDVAIEDTFAYITAMNNGLRIVNIADPSNPFEVGNFQMSADSWIGAYGVEIKNNLAYVAWDTFGVRVIDVADPNNPIEIGYHDNNSSPYYTLAWDIKLYDGYVYVVYENWGLQVYEYYGPEAGVSSDNIDNEKRSLVFLLKDAYPNPARKKATISYQLPAKSTVSLNVYNVAGQLVRSMDMGAQQPGYFNIPLKTDKLSSGVYFYKLTAGSNSQTKKFIVLK</sequence>
<evidence type="ECO:0000256" key="1">
    <source>
        <dbReference type="SAM" id="SignalP"/>
    </source>
</evidence>
<feature type="chain" id="PRO_5009520663" description="Secretion system C-terminal sorting domain-containing protein" evidence="1">
    <location>
        <begin position="21"/>
        <end position="733"/>
    </location>
</feature>
<accession>A0A1F5RC79</accession>
<gene>
    <name evidence="3" type="ORF">A2024_03220</name>
</gene>
<evidence type="ECO:0000313" key="3">
    <source>
        <dbReference type="EMBL" id="OGF12012.1"/>
    </source>
</evidence>
<comment type="caution">
    <text evidence="3">The sequence shown here is derived from an EMBL/GenBank/DDBJ whole genome shotgun (WGS) entry which is preliminary data.</text>
</comment>
<dbReference type="Gene3D" id="2.60.40.4070">
    <property type="match status" value="1"/>
</dbReference>
<dbReference type="NCBIfam" id="TIGR04183">
    <property type="entry name" value="Por_Secre_tail"/>
    <property type="match status" value="1"/>
</dbReference>
<feature type="domain" description="Secretion system C-terminal sorting" evidence="2">
    <location>
        <begin position="655"/>
        <end position="731"/>
    </location>
</feature>
<dbReference type="AlphaFoldDB" id="A0A1F5RC79"/>
<dbReference type="Pfam" id="PF08309">
    <property type="entry name" value="LVIVD"/>
    <property type="match status" value="10"/>
</dbReference>
<keyword evidence="1" id="KW-0732">Signal</keyword>
<reference evidence="3 4" key="1">
    <citation type="journal article" date="2016" name="Nat. Commun.">
        <title>Thousands of microbial genomes shed light on interconnected biogeochemical processes in an aquifer system.</title>
        <authorList>
            <person name="Anantharaman K."/>
            <person name="Brown C.T."/>
            <person name="Hug L.A."/>
            <person name="Sharon I."/>
            <person name="Castelle C.J."/>
            <person name="Probst A.J."/>
            <person name="Thomas B.C."/>
            <person name="Singh A."/>
            <person name="Wilkins M.J."/>
            <person name="Karaoz U."/>
            <person name="Brodie E.L."/>
            <person name="Williams K.H."/>
            <person name="Hubbard S.S."/>
            <person name="Banfield J.F."/>
        </authorList>
    </citation>
    <scope>NUCLEOTIDE SEQUENCE [LARGE SCALE GENOMIC DNA]</scope>
</reference>
<dbReference type="InterPro" id="IPR026444">
    <property type="entry name" value="Secre_tail"/>
</dbReference>
<dbReference type="EMBL" id="MFFM01000034">
    <property type="protein sequence ID" value="OGF12012.1"/>
    <property type="molecule type" value="Genomic_DNA"/>
</dbReference>
<evidence type="ECO:0000259" key="2">
    <source>
        <dbReference type="Pfam" id="PF18962"/>
    </source>
</evidence>
<evidence type="ECO:0000313" key="4">
    <source>
        <dbReference type="Proteomes" id="UP000177230"/>
    </source>
</evidence>
<organism evidence="3 4">
    <name type="scientific">Candidatus Edwardsbacteria bacterium GWF2_54_11</name>
    <dbReference type="NCBI Taxonomy" id="1817851"/>
    <lineage>
        <taxon>Bacteria</taxon>
        <taxon>Candidatus Edwardsiibacteriota</taxon>
    </lineage>
</organism>
<protein>
    <recommendedName>
        <fullName evidence="2">Secretion system C-terminal sorting domain-containing protein</fullName>
    </recommendedName>
</protein>
<dbReference type="Proteomes" id="UP000177230">
    <property type="component" value="Unassembled WGS sequence"/>
</dbReference>
<dbReference type="InterPro" id="IPR013211">
    <property type="entry name" value="LVIVD"/>
</dbReference>